<accession>A0A378IRG4</accession>
<dbReference type="AlphaFoldDB" id="A0A378IRG4"/>
<reference evidence="1 2" key="1">
    <citation type="submission" date="2018-06" db="EMBL/GenBank/DDBJ databases">
        <authorList>
            <consortium name="Pathogen Informatics"/>
            <person name="Doyle S."/>
        </authorList>
    </citation>
    <scope>NUCLEOTIDE SEQUENCE [LARGE SCALE GENOMIC DNA]</scope>
    <source>
        <strain evidence="1 2">NCTC11978</strain>
    </source>
</reference>
<dbReference type="RefSeq" id="WP_147281857.1">
    <property type="nucleotide sequence ID" value="NZ_UGNY01000001.1"/>
</dbReference>
<proteinExistence type="predicted"/>
<dbReference type="Proteomes" id="UP000254033">
    <property type="component" value="Unassembled WGS sequence"/>
</dbReference>
<protein>
    <submittedName>
        <fullName evidence="1">Uncharacterized protein</fullName>
    </submittedName>
</protein>
<evidence type="ECO:0000313" key="1">
    <source>
        <dbReference type="EMBL" id="STX37709.1"/>
    </source>
</evidence>
<name>A0A378IRG4_9GAMM</name>
<dbReference type="EMBL" id="UGNY01000001">
    <property type="protein sequence ID" value="STX37709.1"/>
    <property type="molecule type" value="Genomic_DNA"/>
</dbReference>
<evidence type="ECO:0000313" key="2">
    <source>
        <dbReference type="Proteomes" id="UP000254033"/>
    </source>
</evidence>
<sequence>MDSRYIKKTRKWLNKFTESNTASKSISGNEFLIKRYQLVVLASRVIFDCHHSTKTSKEIKRYFLAEISRIRNGGDDNA</sequence>
<gene>
    <name evidence="1" type="ORF">NCTC11978_00886</name>
</gene>
<organism evidence="1 2">
    <name type="scientific">Legionella feeleii</name>
    <dbReference type="NCBI Taxonomy" id="453"/>
    <lineage>
        <taxon>Bacteria</taxon>
        <taxon>Pseudomonadati</taxon>
        <taxon>Pseudomonadota</taxon>
        <taxon>Gammaproteobacteria</taxon>
        <taxon>Legionellales</taxon>
        <taxon>Legionellaceae</taxon>
        <taxon>Legionella</taxon>
    </lineage>
</organism>